<keyword evidence="3" id="KW-1003">Cell membrane</keyword>
<dbReference type="Gene3D" id="1.10.3730.20">
    <property type="match status" value="1"/>
</dbReference>
<feature type="transmembrane region" description="Helical" evidence="8">
    <location>
        <begin position="59"/>
        <end position="79"/>
    </location>
</feature>
<dbReference type="PANTHER" id="PTHR30561:SF1">
    <property type="entry name" value="MULTIDRUG TRANSPORTER EMRE"/>
    <property type="match status" value="1"/>
</dbReference>
<dbReference type="Pfam" id="PF00893">
    <property type="entry name" value="Multi_Drug_Res"/>
    <property type="match status" value="1"/>
</dbReference>
<reference evidence="9 10" key="1">
    <citation type="submission" date="2018-03" db="EMBL/GenBank/DDBJ databases">
        <title>Genomic Encyclopedia of Archaeal and Bacterial Type Strains, Phase II (KMG-II): from individual species to whole genera.</title>
        <authorList>
            <person name="Goeker M."/>
        </authorList>
    </citation>
    <scope>NUCLEOTIDE SEQUENCE [LARGE SCALE GENOMIC DNA]</scope>
    <source>
        <strain evidence="9 10">RHA1</strain>
    </source>
</reference>
<dbReference type="SUPFAM" id="SSF103481">
    <property type="entry name" value="Multidrug resistance efflux transporter EmrE"/>
    <property type="match status" value="1"/>
</dbReference>
<keyword evidence="6 8" id="KW-0472">Membrane</keyword>
<comment type="caution">
    <text evidence="9">The sequence shown here is derived from an EMBL/GenBank/DDBJ whole genome shotgun (WGS) entry which is preliminary data.</text>
</comment>
<evidence type="ECO:0000256" key="2">
    <source>
        <dbReference type="ARBA" id="ARBA00022448"/>
    </source>
</evidence>
<dbReference type="InterPro" id="IPR045324">
    <property type="entry name" value="Small_multidrug_res"/>
</dbReference>
<evidence type="ECO:0000256" key="3">
    <source>
        <dbReference type="ARBA" id="ARBA00022475"/>
    </source>
</evidence>
<evidence type="ECO:0000256" key="1">
    <source>
        <dbReference type="ARBA" id="ARBA00004651"/>
    </source>
</evidence>
<organism evidence="9 10">
    <name type="scientific">Laceyella sediminis</name>
    <dbReference type="NCBI Taxonomy" id="573074"/>
    <lineage>
        <taxon>Bacteria</taxon>
        <taxon>Bacillati</taxon>
        <taxon>Bacillota</taxon>
        <taxon>Bacilli</taxon>
        <taxon>Bacillales</taxon>
        <taxon>Thermoactinomycetaceae</taxon>
        <taxon>Laceyella</taxon>
    </lineage>
</organism>
<name>A0ABX5ELR4_9BACL</name>
<feature type="transmembrane region" description="Helical" evidence="8">
    <location>
        <begin position="27"/>
        <end position="47"/>
    </location>
</feature>
<evidence type="ECO:0000313" key="9">
    <source>
        <dbReference type="EMBL" id="PRZ12812.1"/>
    </source>
</evidence>
<keyword evidence="5 8" id="KW-1133">Transmembrane helix</keyword>
<sequence length="109" mass="11620">MKSVLLLLIAIISEVIATCALKESAGFTRLLPSLIVIIGYGIAFYLFTISLEQIPLGIAYAVWSGLGTVGTILVANLLWDEKLQLAQMAGIVLIIVGSVMVNLFNQPSA</sequence>
<comment type="subcellular location">
    <subcellularLocation>
        <location evidence="1 7">Cell membrane</location>
        <topology evidence="1 7">Multi-pass membrane protein</topology>
    </subcellularLocation>
</comment>
<dbReference type="InterPro" id="IPR037185">
    <property type="entry name" value="EmrE-like"/>
</dbReference>
<evidence type="ECO:0000256" key="6">
    <source>
        <dbReference type="ARBA" id="ARBA00023136"/>
    </source>
</evidence>
<keyword evidence="2" id="KW-0813">Transport</keyword>
<protein>
    <submittedName>
        <fullName evidence="9">Small multidrug resistance pump</fullName>
    </submittedName>
</protein>
<proteinExistence type="inferred from homology"/>
<keyword evidence="10" id="KW-1185">Reference proteome</keyword>
<evidence type="ECO:0000256" key="8">
    <source>
        <dbReference type="SAM" id="Phobius"/>
    </source>
</evidence>
<dbReference type="Proteomes" id="UP000238836">
    <property type="component" value="Unassembled WGS sequence"/>
</dbReference>
<evidence type="ECO:0000256" key="7">
    <source>
        <dbReference type="RuleBase" id="RU003942"/>
    </source>
</evidence>
<evidence type="ECO:0000256" key="5">
    <source>
        <dbReference type="ARBA" id="ARBA00022989"/>
    </source>
</evidence>
<dbReference type="InterPro" id="IPR000390">
    <property type="entry name" value="Small_drug/metabolite_transptr"/>
</dbReference>
<gene>
    <name evidence="9" type="ORF">CLV36_11126</name>
</gene>
<dbReference type="RefSeq" id="WP_106342918.1">
    <property type="nucleotide sequence ID" value="NZ_PVTZ01000011.1"/>
</dbReference>
<evidence type="ECO:0000256" key="4">
    <source>
        <dbReference type="ARBA" id="ARBA00022692"/>
    </source>
</evidence>
<dbReference type="PANTHER" id="PTHR30561">
    <property type="entry name" value="SMR FAMILY PROTON-DEPENDENT DRUG EFFLUX TRANSPORTER SUGE"/>
    <property type="match status" value="1"/>
</dbReference>
<accession>A0ABX5ELR4</accession>
<keyword evidence="4 7" id="KW-0812">Transmembrane</keyword>
<feature type="transmembrane region" description="Helical" evidence="8">
    <location>
        <begin position="85"/>
        <end position="104"/>
    </location>
</feature>
<evidence type="ECO:0000313" key="10">
    <source>
        <dbReference type="Proteomes" id="UP000238836"/>
    </source>
</evidence>
<dbReference type="EMBL" id="PVTZ01000011">
    <property type="protein sequence ID" value="PRZ12812.1"/>
    <property type="molecule type" value="Genomic_DNA"/>
</dbReference>
<comment type="similarity">
    <text evidence="7">Belongs to the drug/metabolite transporter (DMT) superfamily. Small multidrug resistance (SMR) (TC 2.A.7.1) family.</text>
</comment>